<keyword evidence="3" id="KW-1185">Reference proteome</keyword>
<gene>
    <name evidence="2" type="ORF">DES45_109104</name>
</gene>
<evidence type="ECO:0000313" key="2">
    <source>
        <dbReference type="EMBL" id="RDI56420.1"/>
    </source>
</evidence>
<comment type="caution">
    <text evidence="2">The sequence shown here is derived from an EMBL/GenBank/DDBJ whole genome shotgun (WGS) entry which is preliminary data.</text>
</comment>
<reference evidence="2 3" key="1">
    <citation type="submission" date="2018-07" db="EMBL/GenBank/DDBJ databases">
        <title>Genomic Encyclopedia of Type Strains, Phase IV (KMG-IV): sequencing the most valuable type-strain genomes for metagenomic binning, comparative biology and taxonomic classification.</title>
        <authorList>
            <person name="Goeker M."/>
        </authorList>
    </citation>
    <scope>NUCLEOTIDE SEQUENCE [LARGE SCALE GENOMIC DNA]</scope>
    <source>
        <strain evidence="2 3">DSM 14364</strain>
    </source>
</reference>
<organism evidence="2 3">
    <name type="scientific">Microvirga subterranea</name>
    <dbReference type="NCBI Taxonomy" id="186651"/>
    <lineage>
        <taxon>Bacteria</taxon>
        <taxon>Pseudomonadati</taxon>
        <taxon>Pseudomonadota</taxon>
        <taxon>Alphaproteobacteria</taxon>
        <taxon>Hyphomicrobiales</taxon>
        <taxon>Methylobacteriaceae</taxon>
        <taxon>Microvirga</taxon>
    </lineage>
</organism>
<dbReference type="EMBL" id="QQBB01000009">
    <property type="protein sequence ID" value="RDI56420.1"/>
    <property type="molecule type" value="Genomic_DNA"/>
</dbReference>
<dbReference type="Proteomes" id="UP000254925">
    <property type="component" value="Unassembled WGS sequence"/>
</dbReference>
<name>A0A370HG80_9HYPH</name>
<feature type="region of interest" description="Disordered" evidence="1">
    <location>
        <begin position="147"/>
        <end position="215"/>
    </location>
</feature>
<protein>
    <submittedName>
        <fullName evidence="2">Uncharacterized protein</fullName>
    </submittedName>
</protein>
<feature type="compositionally biased region" description="Polar residues" evidence="1">
    <location>
        <begin position="173"/>
        <end position="183"/>
    </location>
</feature>
<dbReference type="AlphaFoldDB" id="A0A370HG80"/>
<accession>A0A370HG80</accession>
<proteinExistence type="predicted"/>
<feature type="compositionally biased region" description="Basic and acidic residues" evidence="1">
    <location>
        <begin position="147"/>
        <end position="160"/>
    </location>
</feature>
<evidence type="ECO:0000256" key="1">
    <source>
        <dbReference type="SAM" id="MobiDB-lite"/>
    </source>
</evidence>
<sequence>MRRRRAAPWRTWSRSDFSIPLPTPPRTERTVRAGICSYFVLDNRPKLRYIVLHPPRRGRARGVGCGGGCGFRPDRVSQARRRRDPERETTQAAAFGRGLLRPLPSLARTGCATHPGLREMRLKGHGDDCGIPDHAPEREAGLLQESRVRDDLGPPHERQPAPELPRPLRRSGEAQTSRASPSRSRTEPGPVRPSFPPHAAGSRCPLPFSSVPFLH</sequence>
<evidence type="ECO:0000313" key="3">
    <source>
        <dbReference type="Proteomes" id="UP000254925"/>
    </source>
</evidence>
<feature type="compositionally biased region" description="Basic and acidic residues" evidence="1">
    <location>
        <begin position="74"/>
        <end position="89"/>
    </location>
</feature>
<feature type="region of interest" description="Disordered" evidence="1">
    <location>
        <begin position="74"/>
        <end position="100"/>
    </location>
</feature>